<comment type="caution">
    <text evidence="1">The sequence shown here is derived from an EMBL/GenBank/DDBJ whole genome shotgun (WGS) entry which is preliminary data.</text>
</comment>
<dbReference type="Pfam" id="PF23840">
    <property type="entry name" value="Phage_tail_terminator"/>
    <property type="match status" value="1"/>
</dbReference>
<dbReference type="RefSeq" id="WP_118129016.1">
    <property type="nucleotide sequence ID" value="NZ_LMAZ01000001.1"/>
</dbReference>
<name>A0A395R7A2_9PSED</name>
<keyword evidence="2" id="KW-1185">Reference proteome</keyword>
<protein>
    <recommendedName>
        <fullName evidence="3">Gp37 protein</fullName>
    </recommendedName>
</protein>
<dbReference type="InterPro" id="IPR056912">
    <property type="entry name" value="Phage_JBD30_tail_term-like"/>
</dbReference>
<evidence type="ECO:0008006" key="3">
    <source>
        <dbReference type="Google" id="ProtNLM"/>
    </source>
</evidence>
<dbReference type="OrthoDB" id="6166881at2"/>
<reference evidence="1 2" key="1">
    <citation type="journal article" date="2018" name="Syst. Appl. Microbiol.">
        <title>Pseudomonas gallaeciensis sp. nov., isolated from crude-oil-contaminated intertidal sand samples after the Prestige oil spill.</title>
        <authorList>
            <person name="Mulet M."/>
            <person name="Sanchez D."/>
            <person name="Rodriguez A.C."/>
            <person name="Nogales B."/>
            <person name="Bosch R."/>
            <person name="Busquets A."/>
            <person name="Gomila M."/>
            <person name="Lalucat J."/>
            <person name="Garcia-Valdes E."/>
        </authorList>
    </citation>
    <scope>NUCLEOTIDE SEQUENCE [LARGE SCALE GENOMIC DNA]</scope>
    <source>
        <strain evidence="1 2">V113</strain>
    </source>
</reference>
<evidence type="ECO:0000313" key="2">
    <source>
        <dbReference type="Proteomes" id="UP000265411"/>
    </source>
</evidence>
<accession>A0A395R7A2</accession>
<proteinExistence type="predicted"/>
<dbReference type="Proteomes" id="UP000265411">
    <property type="component" value="Unassembled WGS sequence"/>
</dbReference>
<sequence>MSQPFDIQMVIDRLRSVEQLQSVQGASEYAAVTSIKDFRTPCAYVVLLDERADDAPTKPGGRQRAIVSFGVMVAARNYGDQRGEKTTAETRPLLGAIRARLMGWTPEVPGARPVQWSRGAVLDYDHSTLLWTEVYTTQHFIGGAP</sequence>
<dbReference type="AlphaFoldDB" id="A0A395R7A2"/>
<dbReference type="EMBL" id="LMAZ01000001">
    <property type="protein sequence ID" value="RGP55971.1"/>
    <property type="molecule type" value="Genomic_DNA"/>
</dbReference>
<organism evidence="1 2">
    <name type="scientific">Pseudomonas abyssi</name>
    <dbReference type="NCBI Taxonomy" id="170540"/>
    <lineage>
        <taxon>Bacteria</taxon>
        <taxon>Pseudomonadati</taxon>
        <taxon>Pseudomonadota</taxon>
        <taxon>Gammaproteobacteria</taxon>
        <taxon>Pseudomonadales</taxon>
        <taxon>Pseudomonadaceae</taxon>
        <taxon>Pseudomonas</taxon>
    </lineage>
</organism>
<evidence type="ECO:0000313" key="1">
    <source>
        <dbReference type="EMBL" id="RGP55971.1"/>
    </source>
</evidence>
<gene>
    <name evidence="1" type="ORF">ASB58_00865</name>
</gene>